<feature type="region of interest" description="Disordered" evidence="1">
    <location>
        <begin position="1"/>
        <end position="49"/>
    </location>
</feature>
<dbReference type="EMBL" id="QGKV02000759">
    <property type="protein sequence ID" value="KAF3564785.1"/>
    <property type="molecule type" value="Genomic_DNA"/>
</dbReference>
<comment type="caution">
    <text evidence="2">The sequence shown here is derived from an EMBL/GenBank/DDBJ whole genome shotgun (WGS) entry which is preliminary data.</text>
</comment>
<dbReference type="EMBL" id="QGKY02001015">
    <property type="protein sequence ID" value="KAF2576274.1"/>
    <property type="molecule type" value="Genomic_DNA"/>
</dbReference>
<accession>A0A8S9J2H9</accession>
<name>A0A8S9J2H9_BRACR</name>
<evidence type="ECO:0000313" key="2">
    <source>
        <dbReference type="EMBL" id="KAF2576274.1"/>
    </source>
</evidence>
<keyword evidence="4" id="KW-1185">Reference proteome</keyword>
<reference evidence="2" key="1">
    <citation type="submission" date="2019-12" db="EMBL/GenBank/DDBJ databases">
        <title>Genome sequencing and annotation of Brassica cretica.</title>
        <authorList>
            <person name="Studholme D.J."/>
            <person name="Sarris P.F."/>
        </authorList>
    </citation>
    <scope>NUCLEOTIDE SEQUENCE</scope>
    <source>
        <strain evidence="2">PFS-102/07</strain>
        <tissue evidence="2">Leaf</tissue>
    </source>
</reference>
<dbReference type="Proteomes" id="UP000266723">
    <property type="component" value="Unassembled WGS sequence"/>
</dbReference>
<proteinExistence type="predicted"/>
<protein>
    <submittedName>
        <fullName evidence="2">Uncharacterized protein</fullName>
    </submittedName>
</protein>
<reference evidence="3 4" key="3">
    <citation type="journal article" date="2020" name="BMC Genomics">
        <title>Intraspecific diversification of the crop wild relative Brassica cretica Lam. using demographic model selection.</title>
        <authorList>
            <person name="Kioukis A."/>
            <person name="Michalopoulou V.A."/>
            <person name="Briers L."/>
            <person name="Pirintsos S."/>
            <person name="Studholme D.J."/>
            <person name="Pavlidis P."/>
            <person name="Sarris P.F."/>
        </authorList>
    </citation>
    <scope>NUCLEOTIDE SEQUENCE [LARGE SCALE GENOMIC DNA]</scope>
    <source>
        <strain evidence="4">cv. PFS-1207/04</strain>
        <strain evidence="3">PFS-1207/04</strain>
    </source>
</reference>
<evidence type="ECO:0000313" key="3">
    <source>
        <dbReference type="EMBL" id="KAF3564785.1"/>
    </source>
</evidence>
<dbReference type="AlphaFoldDB" id="A0A8S9J2H9"/>
<gene>
    <name evidence="3" type="ORF">DY000_02018914</name>
    <name evidence="2" type="ORF">F2Q70_00006079</name>
</gene>
<sequence>MGISLSYANDHEKASGTLKGRTPRFTREVPSPEARNGGESLGFDDPKVT</sequence>
<evidence type="ECO:0000313" key="4">
    <source>
        <dbReference type="Proteomes" id="UP000266723"/>
    </source>
</evidence>
<evidence type="ECO:0000256" key="1">
    <source>
        <dbReference type="SAM" id="MobiDB-lite"/>
    </source>
</evidence>
<reference evidence="3" key="2">
    <citation type="submission" date="2019-12" db="EMBL/GenBank/DDBJ databases">
        <authorList>
            <person name="Studholme D.J."/>
            <person name="Sarris P."/>
        </authorList>
    </citation>
    <scope>NUCLEOTIDE SEQUENCE</scope>
    <source>
        <strain evidence="3">PFS-1207/04</strain>
        <tissue evidence="3">Leaf</tissue>
    </source>
</reference>
<organism evidence="2">
    <name type="scientific">Brassica cretica</name>
    <name type="common">Mustard</name>
    <dbReference type="NCBI Taxonomy" id="69181"/>
    <lineage>
        <taxon>Eukaryota</taxon>
        <taxon>Viridiplantae</taxon>
        <taxon>Streptophyta</taxon>
        <taxon>Embryophyta</taxon>
        <taxon>Tracheophyta</taxon>
        <taxon>Spermatophyta</taxon>
        <taxon>Magnoliopsida</taxon>
        <taxon>eudicotyledons</taxon>
        <taxon>Gunneridae</taxon>
        <taxon>Pentapetalae</taxon>
        <taxon>rosids</taxon>
        <taxon>malvids</taxon>
        <taxon>Brassicales</taxon>
        <taxon>Brassicaceae</taxon>
        <taxon>Brassiceae</taxon>
        <taxon>Brassica</taxon>
    </lineage>
</organism>